<proteinExistence type="predicted"/>
<evidence type="ECO:0000313" key="2">
    <source>
        <dbReference type="Proteomes" id="UP001054821"/>
    </source>
</evidence>
<name>A0AAD4UVH8_PRUDU</name>
<protein>
    <submittedName>
        <fullName evidence="1">Uncharacterized protein</fullName>
    </submittedName>
</protein>
<dbReference type="AlphaFoldDB" id="A0AAD4UVH8"/>
<sequence length="87" mass="10212">MRRDLTDMSFELIIRFCEDMRSRADHVFPEFCEDVRSRVAYVSPDFCEDMSSRADHESPELCKDVTYMILGIDAILLELMDYDLGYA</sequence>
<dbReference type="EMBL" id="JAJFAZ020000008">
    <property type="protein sequence ID" value="KAI5313755.1"/>
    <property type="molecule type" value="Genomic_DNA"/>
</dbReference>
<gene>
    <name evidence="1" type="ORF">L3X38_042931</name>
</gene>
<evidence type="ECO:0000313" key="1">
    <source>
        <dbReference type="EMBL" id="KAI5313755.1"/>
    </source>
</evidence>
<comment type="caution">
    <text evidence="1">The sequence shown here is derived from an EMBL/GenBank/DDBJ whole genome shotgun (WGS) entry which is preliminary data.</text>
</comment>
<dbReference type="Proteomes" id="UP001054821">
    <property type="component" value="Chromosome 8"/>
</dbReference>
<organism evidence="1 2">
    <name type="scientific">Prunus dulcis</name>
    <name type="common">Almond</name>
    <name type="synonym">Amygdalus dulcis</name>
    <dbReference type="NCBI Taxonomy" id="3755"/>
    <lineage>
        <taxon>Eukaryota</taxon>
        <taxon>Viridiplantae</taxon>
        <taxon>Streptophyta</taxon>
        <taxon>Embryophyta</taxon>
        <taxon>Tracheophyta</taxon>
        <taxon>Spermatophyta</taxon>
        <taxon>Magnoliopsida</taxon>
        <taxon>eudicotyledons</taxon>
        <taxon>Gunneridae</taxon>
        <taxon>Pentapetalae</taxon>
        <taxon>rosids</taxon>
        <taxon>fabids</taxon>
        <taxon>Rosales</taxon>
        <taxon>Rosaceae</taxon>
        <taxon>Amygdaloideae</taxon>
        <taxon>Amygdaleae</taxon>
        <taxon>Prunus</taxon>
    </lineage>
</organism>
<keyword evidence="2" id="KW-1185">Reference proteome</keyword>
<accession>A0AAD4UVH8</accession>
<reference evidence="1 2" key="1">
    <citation type="journal article" date="2022" name="G3 (Bethesda)">
        <title>Whole-genome sequence and methylome profiling of the almond [Prunus dulcis (Mill.) D.A. Webb] cultivar 'Nonpareil'.</title>
        <authorList>
            <person name="D'Amico-Willman K.M."/>
            <person name="Ouma W.Z."/>
            <person name="Meulia T."/>
            <person name="Sideli G.M."/>
            <person name="Gradziel T.M."/>
            <person name="Fresnedo-Ramirez J."/>
        </authorList>
    </citation>
    <scope>NUCLEOTIDE SEQUENCE [LARGE SCALE GENOMIC DNA]</scope>
    <source>
        <strain evidence="1">Clone GOH B32 T37-40</strain>
    </source>
</reference>